<dbReference type="InterPro" id="IPR011009">
    <property type="entry name" value="Kinase-like_dom_sf"/>
</dbReference>
<dbReference type="PANTHER" id="PTHR43883:SF1">
    <property type="entry name" value="GLUCONOKINASE"/>
    <property type="match status" value="1"/>
</dbReference>
<dbReference type="RefSeq" id="WP_210801375.1">
    <property type="nucleotide sequence ID" value="NZ_JAGQDE010000005.1"/>
</dbReference>
<protein>
    <submittedName>
        <fullName evidence="1">AAA family ATPase</fullName>
    </submittedName>
</protein>
<dbReference type="EMBL" id="JAGQDE010000005">
    <property type="protein sequence ID" value="MBQ0958859.1"/>
    <property type="molecule type" value="Genomic_DNA"/>
</dbReference>
<dbReference type="Gene3D" id="3.40.50.300">
    <property type="entry name" value="P-loop containing nucleotide triphosphate hydrolases"/>
    <property type="match status" value="1"/>
</dbReference>
<dbReference type="PANTHER" id="PTHR43883">
    <property type="entry name" value="SLR0207 PROTEIN"/>
    <property type="match status" value="1"/>
</dbReference>
<comment type="caution">
    <text evidence="1">The sequence shown here is derived from an EMBL/GenBank/DDBJ whole genome shotgun (WGS) entry which is preliminary data.</text>
</comment>
<accession>A0A941BKQ6</accession>
<gene>
    <name evidence="1" type="ORF">KAK06_07795</name>
</gene>
<evidence type="ECO:0000313" key="1">
    <source>
        <dbReference type="EMBL" id="MBQ0958859.1"/>
    </source>
</evidence>
<dbReference type="InterPro" id="IPR052732">
    <property type="entry name" value="Cell-binding_unc_protein"/>
</dbReference>
<sequence length="524" mass="56877">MAPEELDLPAQQCLVATLSQHLTDTLGGPVHHLQTHLSHVLLAGGQAWKLHKALATDFADFRRLSQRVHDAQEELRLNRRLAAPLYRDLQAVLGPPGPVRLAPWPAQGALDVAVHMRAFEPDQQWDRLLQRGALSLAMIDRLAGRLVDFQRQAPVAPAWADADERVQQPLRDTLTTLGRLRPDALDGWSDWAAAEGRRLAGWRRQRSAQGCVREGHGDLHLANIAQVDGEPMPFDALAFDPALRWIDVVADLAFLRMDLAAHQRPDLAGRLLDAWLQRNGDGQALVGERAERVARALVRAKVAALRHTQTGQAADRDATDHALALARRVAQPAPPMLLITHGPSGSGKTALTEALLDQGDLVRWRSDVERKRLHGLAPSEASHSPLDGGLNDHTANAATLARLLALADAALQGGHPVLLDATFLRGADRQAARALAARHGVRYGILPFDADPALLRERLARRAAAGHDASEANAAVLARQLQDRDPLDADEQALCWRPDAVLTDAAGAPQARWTTLLAALQSAS</sequence>
<dbReference type="Pfam" id="PF13671">
    <property type="entry name" value="AAA_33"/>
    <property type="match status" value="1"/>
</dbReference>
<dbReference type="SUPFAM" id="SSF52540">
    <property type="entry name" value="P-loop containing nucleoside triphosphate hydrolases"/>
    <property type="match status" value="1"/>
</dbReference>
<dbReference type="InterPro" id="IPR027417">
    <property type="entry name" value="P-loop_NTPase"/>
</dbReference>
<keyword evidence="2" id="KW-1185">Reference proteome</keyword>
<evidence type="ECO:0000313" key="2">
    <source>
        <dbReference type="Proteomes" id="UP000678374"/>
    </source>
</evidence>
<dbReference type="AlphaFoldDB" id="A0A941BKQ6"/>
<reference evidence="1" key="1">
    <citation type="submission" date="2021-04" db="EMBL/GenBank/DDBJ databases">
        <title>The genome sequence of Ideonella sp. 4Y11.</title>
        <authorList>
            <person name="Liu Y."/>
        </authorList>
    </citation>
    <scope>NUCLEOTIDE SEQUENCE</scope>
    <source>
        <strain evidence="1">4Y11</strain>
    </source>
</reference>
<dbReference type="Proteomes" id="UP000678374">
    <property type="component" value="Unassembled WGS sequence"/>
</dbReference>
<proteinExistence type="predicted"/>
<dbReference type="SUPFAM" id="SSF56112">
    <property type="entry name" value="Protein kinase-like (PK-like)"/>
    <property type="match status" value="1"/>
</dbReference>
<organism evidence="1 2">
    <name type="scientific">Ideonella aquatica</name>
    <dbReference type="NCBI Taxonomy" id="2824119"/>
    <lineage>
        <taxon>Bacteria</taxon>
        <taxon>Pseudomonadati</taxon>
        <taxon>Pseudomonadota</taxon>
        <taxon>Betaproteobacteria</taxon>
        <taxon>Burkholderiales</taxon>
        <taxon>Sphaerotilaceae</taxon>
        <taxon>Ideonella</taxon>
    </lineage>
</organism>
<name>A0A941BKQ6_9BURK</name>